<evidence type="ECO:0000313" key="2">
    <source>
        <dbReference type="Proteomes" id="UP000284375"/>
    </source>
</evidence>
<dbReference type="AlphaFoldDB" id="A0A423VIP1"/>
<reference evidence="1 2" key="1">
    <citation type="submission" date="2015-09" db="EMBL/GenBank/DDBJ databases">
        <title>Host preference determinants of Valsa canker pathogens revealed by comparative genomics.</title>
        <authorList>
            <person name="Yin Z."/>
            <person name="Huang L."/>
        </authorList>
    </citation>
    <scope>NUCLEOTIDE SEQUENCE [LARGE SCALE GENOMIC DNA]</scope>
    <source>
        <strain evidence="1 2">YSFL</strain>
    </source>
</reference>
<dbReference type="Proteomes" id="UP000284375">
    <property type="component" value="Unassembled WGS sequence"/>
</dbReference>
<gene>
    <name evidence="1" type="ORF">VSDG_07998</name>
</gene>
<protein>
    <submittedName>
        <fullName evidence="1">Uncharacterized protein</fullName>
    </submittedName>
</protein>
<sequence length="82" mass="8843">MGDFCTTLFPVHVLYIAQDPGANRLALATSPCTRAHRRLGIVESDKANLTSGAELGPDFCSVSLLMPKEISHGMPIVNLGYR</sequence>
<accession>A0A423VIP1</accession>
<comment type="caution">
    <text evidence="1">The sequence shown here is derived from an EMBL/GenBank/DDBJ whole genome shotgun (WGS) entry which is preliminary data.</text>
</comment>
<name>A0A423VIP1_CYTCH</name>
<proteinExistence type="predicted"/>
<evidence type="ECO:0000313" key="1">
    <source>
        <dbReference type="EMBL" id="ROV90870.1"/>
    </source>
</evidence>
<dbReference type="EMBL" id="LJZO01000047">
    <property type="protein sequence ID" value="ROV90870.1"/>
    <property type="molecule type" value="Genomic_DNA"/>
</dbReference>
<keyword evidence="2" id="KW-1185">Reference proteome</keyword>
<organism evidence="1 2">
    <name type="scientific">Cytospora chrysosperma</name>
    <name type="common">Cytospora canker fungus</name>
    <name type="synonym">Sphaeria chrysosperma</name>
    <dbReference type="NCBI Taxonomy" id="252740"/>
    <lineage>
        <taxon>Eukaryota</taxon>
        <taxon>Fungi</taxon>
        <taxon>Dikarya</taxon>
        <taxon>Ascomycota</taxon>
        <taxon>Pezizomycotina</taxon>
        <taxon>Sordariomycetes</taxon>
        <taxon>Sordariomycetidae</taxon>
        <taxon>Diaporthales</taxon>
        <taxon>Cytosporaceae</taxon>
        <taxon>Cytospora</taxon>
    </lineage>
</organism>